<evidence type="ECO:0000313" key="2">
    <source>
        <dbReference type="Proteomes" id="UP000181980"/>
    </source>
</evidence>
<dbReference type="OrthoDB" id="9891698at2"/>
<dbReference type="AlphaFoldDB" id="A0A1H5PNQ8"/>
<dbReference type="RefSeq" id="WP_141711377.1">
    <property type="nucleotide sequence ID" value="NZ_FNUC01000004.1"/>
</dbReference>
<reference evidence="2" key="1">
    <citation type="submission" date="2016-10" db="EMBL/GenBank/DDBJ databases">
        <authorList>
            <person name="Varghese N."/>
            <person name="Submissions S."/>
        </authorList>
    </citation>
    <scope>NUCLEOTIDE SEQUENCE [LARGE SCALE GENOMIC DNA]</scope>
    <source>
        <strain evidence="2">DSM 45237</strain>
    </source>
</reference>
<evidence type="ECO:0000313" key="1">
    <source>
        <dbReference type="EMBL" id="SEF14761.1"/>
    </source>
</evidence>
<keyword evidence="2" id="KW-1185">Reference proteome</keyword>
<accession>A0A1H5PNQ8</accession>
<organism evidence="1 2">
    <name type="scientific">Jiangella alba</name>
    <dbReference type="NCBI Taxonomy" id="561176"/>
    <lineage>
        <taxon>Bacteria</taxon>
        <taxon>Bacillati</taxon>
        <taxon>Actinomycetota</taxon>
        <taxon>Actinomycetes</taxon>
        <taxon>Jiangellales</taxon>
        <taxon>Jiangellaceae</taxon>
        <taxon>Jiangella</taxon>
    </lineage>
</organism>
<dbReference type="Proteomes" id="UP000181980">
    <property type="component" value="Unassembled WGS sequence"/>
</dbReference>
<name>A0A1H5PNQ8_9ACTN</name>
<proteinExistence type="predicted"/>
<protein>
    <submittedName>
        <fullName evidence="1">Uncharacterized protein</fullName>
    </submittedName>
</protein>
<sequence length="70" mass="7842">MPTPLGRTRRPRLHTRHCNRCGGRLNGAGMPLYRAGTLCPDCWCTTRVERFEANMRAAVAAQLDDEGLSR</sequence>
<gene>
    <name evidence="1" type="ORF">SAMN04488561_4726</name>
</gene>
<dbReference type="EMBL" id="FNUC01000004">
    <property type="protein sequence ID" value="SEF14761.1"/>
    <property type="molecule type" value="Genomic_DNA"/>
</dbReference>
<dbReference type="STRING" id="561176.SAMN04488561_4726"/>